<dbReference type="SUPFAM" id="SSF56784">
    <property type="entry name" value="HAD-like"/>
    <property type="match status" value="1"/>
</dbReference>
<dbReference type="PRINTS" id="PR00120">
    <property type="entry name" value="HATPASE"/>
</dbReference>
<evidence type="ECO:0000259" key="7">
    <source>
        <dbReference type="Pfam" id="PF00689"/>
    </source>
</evidence>
<organism evidence="8 9">
    <name type="scientific">Paraglomus occultum</name>
    <dbReference type="NCBI Taxonomy" id="144539"/>
    <lineage>
        <taxon>Eukaryota</taxon>
        <taxon>Fungi</taxon>
        <taxon>Fungi incertae sedis</taxon>
        <taxon>Mucoromycota</taxon>
        <taxon>Glomeromycotina</taxon>
        <taxon>Glomeromycetes</taxon>
        <taxon>Paraglomerales</taxon>
        <taxon>Paraglomeraceae</taxon>
        <taxon>Paraglomus</taxon>
    </lineage>
</organism>
<dbReference type="Gene3D" id="3.40.50.1000">
    <property type="entry name" value="HAD superfamily/HAD-like"/>
    <property type="match status" value="1"/>
</dbReference>
<dbReference type="InterPro" id="IPR023298">
    <property type="entry name" value="ATPase_P-typ_TM_dom_sf"/>
</dbReference>
<dbReference type="AlphaFoldDB" id="A0A9N9H8G0"/>
<dbReference type="InterPro" id="IPR050510">
    <property type="entry name" value="Cation_transp_ATPase_P-type"/>
</dbReference>
<dbReference type="GO" id="GO:0016887">
    <property type="term" value="F:ATP hydrolysis activity"/>
    <property type="evidence" value="ECO:0007669"/>
    <property type="project" value="InterPro"/>
</dbReference>
<evidence type="ECO:0000256" key="4">
    <source>
        <dbReference type="ARBA" id="ARBA00022989"/>
    </source>
</evidence>
<evidence type="ECO:0000256" key="1">
    <source>
        <dbReference type="ARBA" id="ARBA00004651"/>
    </source>
</evidence>
<dbReference type="GO" id="GO:0005886">
    <property type="term" value="C:plasma membrane"/>
    <property type="evidence" value="ECO:0007669"/>
    <property type="project" value="UniProtKB-SubCell"/>
</dbReference>
<feature type="domain" description="Cation-transporting P-type ATPase C-terminal" evidence="7">
    <location>
        <begin position="195"/>
        <end position="351"/>
    </location>
</feature>
<dbReference type="PANTHER" id="PTHR43294">
    <property type="entry name" value="SODIUM/POTASSIUM-TRANSPORTING ATPASE SUBUNIT ALPHA"/>
    <property type="match status" value="1"/>
</dbReference>
<feature type="transmembrane region" description="Helical" evidence="6">
    <location>
        <begin position="198"/>
        <end position="220"/>
    </location>
</feature>
<dbReference type="GO" id="GO:0005391">
    <property type="term" value="F:P-type sodium:potassium-exchanging transporter activity"/>
    <property type="evidence" value="ECO:0007669"/>
    <property type="project" value="TreeGrafter"/>
</dbReference>
<keyword evidence="9" id="KW-1185">Reference proteome</keyword>
<dbReference type="GO" id="GO:0036376">
    <property type="term" value="P:sodium ion export across plasma membrane"/>
    <property type="evidence" value="ECO:0007669"/>
    <property type="project" value="TreeGrafter"/>
</dbReference>
<sequence length="353" mass="39100">MVTGDYHLTATAIAKQVGIFTAEGLHTVADLDQLSTKLEIVTEKEPRVVSNGKGRATGALLLTGTDLISLSEKQWDLVATYDEIVFARTTPEQKLSIVQEFQKRQCTVGVTGDGVNDAPALKAADIGIAMGSGSEVSIEAADMVLMDSNFSSIVVALESGRLVFDNLKKVILYLLPAGSWSELVPVLVNVFLGVPLPLSTFLMIAICVLTDILPSIAMMYEAPESDLLTRQPRNPRKDRLVNWKLLVQAYLCLGMMETFFSHLMFFFYMHQYGGFTPSDLLLAYDKWSDGYKGYTVDELNEFNWTGQSVLFVSLVVMQVFGNIFATRTRYLSLIQHSPIAKQSKNYYLFGAQV</sequence>
<feature type="transmembrane region" description="Helical" evidence="6">
    <location>
        <begin position="304"/>
        <end position="325"/>
    </location>
</feature>
<evidence type="ECO:0000256" key="6">
    <source>
        <dbReference type="SAM" id="Phobius"/>
    </source>
</evidence>
<dbReference type="Gene3D" id="1.20.1110.10">
    <property type="entry name" value="Calcium-transporting ATPase, transmembrane domain"/>
    <property type="match status" value="1"/>
</dbReference>
<proteinExistence type="predicted"/>
<accession>A0A9N9H8G0</accession>
<keyword evidence="3 6" id="KW-0812">Transmembrane</keyword>
<dbReference type="EMBL" id="CAJVPJ010005912">
    <property type="protein sequence ID" value="CAG8664856.1"/>
    <property type="molecule type" value="Genomic_DNA"/>
</dbReference>
<reference evidence="8" key="1">
    <citation type="submission" date="2021-06" db="EMBL/GenBank/DDBJ databases">
        <authorList>
            <person name="Kallberg Y."/>
            <person name="Tangrot J."/>
            <person name="Rosling A."/>
        </authorList>
    </citation>
    <scope>NUCLEOTIDE SEQUENCE</scope>
    <source>
        <strain evidence="8">IA702</strain>
    </source>
</reference>
<evidence type="ECO:0000256" key="5">
    <source>
        <dbReference type="ARBA" id="ARBA00023136"/>
    </source>
</evidence>
<dbReference type="Pfam" id="PF08282">
    <property type="entry name" value="Hydrolase_3"/>
    <property type="match status" value="1"/>
</dbReference>
<feature type="non-terminal residue" evidence="8">
    <location>
        <position position="353"/>
    </location>
</feature>
<comment type="subcellular location">
    <subcellularLocation>
        <location evidence="1">Cell membrane</location>
        <topology evidence="1">Multi-pass membrane protein</topology>
    </subcellularLocation>
</comment>
<comment type="caution">
    <text evidence="8">The sequence shown here is derived from an EMBL/GenBank/DDBJ whole genome shotgun (WGS) entry which is preliminary data.</text>
</comment>
<dbReference type="GO" id="GO:1902600">
    <property type="term" value="P:proton transmembrane transport"/>
    <property type="evidence" value="ECO:0007669"/>
    <property type="project" value="TreeGrafter"/>
</dbReference>
<feature type="transmembrane region" description="Helical" evidence="6">
    <location>
        <begin position="241"/>
        <end position="268"/>
    </location>
</feature>
<dbReference type="Pfam" id="PF00689">
    <property type="entry name" value="Cation_ATPase_C"/>
    <property type="match status" value="1"/>
</dbReference>
<dbReference type="NCBIfam" id="TIGR01494">
    <property type="entry name" value="ATPase_P-type"/>
    <property type="match status" value="1"/>
</dbReference>
<dbReference type="GO" id="GO:0030007">
    <property type="term" value="P:intracellular potassium ion homeostasis"/>
    <property type="evidence" value="ECO:0007669"/>
    <property type="project" value="TreeGrafter"/>
</dbReference>
<keyword evidence="5 6" id="KW-0472">Membrane</keyword>
<dbReference type="InterPro" id="IPR006068">
    <property type="entry name" value="ATPase_P-typ_cation-transptr_C"/>
</dbReference>
<dbReference type="OrthoDB" id="158672at2759"/>
<dbReference type="GO" id="GO:0005524">
    <property type="term" value="F:ATP binding"/>
    <property type="evidence" value="ECO:0007669"/>
    <property type="project" value="InterPro"/>
</dbReference>
<dbReference type="Proteomes" id="UP000789572">
    <property type="component" value="Unassembled WGS sequence"/>
</dbReference>
<dbReference type="SUPFAM" id="SSF81665">
    <property type="entry name" value="Calcium ATPase, transmembrane domain M"/>
    <property type="match status" value="1"/>
</dbReference>
<dbReference type="InterPro" id="IPR036412">
    <property type="entry name" value="HAD-like_sf"/>
</dbReference>
<evidence type="ECO:0000313" key="8">
    <source>
        <dbReference type="EMBL" id="CAG8664856.1"/>
    </source>
</evidence>
<evidence type="ECO:0000256" key="2">
    <source>
        <dbReference type="ARBA" id="ARBA00022475"/>
    </source>
</evidence>
<dbReference type="GO" id="GO:1990573">
    <property type="term" value="P:potassium ion import across plasma membrane"/>
    <property type="evidence" value="ECO:0007669"/>
    <property type="project" value="TreeGrafter"/>
</dbReference>
<dbReference type="InterPro" id="IPR001757">
    <property type="entry name" value="P_typ_ATPase"/>
</dbReference>
<evidence type="ECO:0000313" key="9">
    <source>
        <dbReference type="Proteomes" id="UP000789572"/>
    </source>
</evidence>
<dbReference type="PRINTS" id="PR00119">
    <property type="entry name" value="CATATPASE"/>
</dbReference>
<keyword evidence="2" id="KW-1003">Cell membrane</keyword>
<name>A0A9N9H8G0_9GLOM</name>
<protein>
    <submittedName>
        <fullName evidence="8">1168_t:CDS:1</fullName>
    </submittedName>
</protein>
<gene>
    <name evidence="8" type="ORF">POCULU_LOCUS10649</name>
</gene>
<dbReference type="InterPro" id="IPR023214">
    <property type="entry name" value="HAD_sf"/>
</dbReference>
<keyword evidence="4 6" id="KW-1133">Transmembrane helix</keyword>
<dbReference type="PANTHER" id="PTHR43294:SF21">
    <property type="entry name" value="CATION TRANSPORTING ATPASE"/>
    <property type="match status" value="1"/>
</dbReference>
<dbReference type="GO" id="GO:0006883">
    <property type="term" value="P:intracellular sodium ion homeostasis"/>
    <property type="evidence" value="ECO:0007669"/>
    <property type="project" value="TreeGrafter"/>
</dbReference>
<evidence type="ECO:0000256" key="3">
    <source>
        <dbReference type="ARBA" id="ARBA00022692"/>
    </source>
</evidence>